<dbReference type="SUPFAM" id="SSF56574">
    <property type="entry name" value="Serpins"/>
    <property type="match status" value="1"/>
</dbReference>
<evidence type="ECO:0000256" key="2">
    <source>
        <dbReference type="SAM" id="MobiDB-lite"/>
    </source>
</evidence>
<organism evidence="4 5">
    <name type="scientific">Romanomermis culicivorax</name>
    <name type="common">Nematode worm</name>
    <dbReference type="NCBI Taxonomy" id="13658"/>
    <lineage>
        <taxon>Eukaryota</taxon>
        <taxon>Metazoa</taxon>
        <taxon>Ecdysozoa</taxon>
        <taxon>Nematoda</taxon>
        <taxon>Enoplea</taxon>
        <taxon>Dorylaimia</taxon>
        <taxon>Mermithida</taxon>
        <taxon>Mermithoidea</taxon>
        <taxon>Mermithidae</taxon>
        <taxon>Romanomermis</taxon>
    </lineage>
</organism>
<dbReference type="PANTHER" id="PTHR11461">
    <property type="entry name" value="SERINE PROTEASE INHIBITOR, SERPIN"/>
    <property type="match status" value="1"/>
</dbReference>
<accession>A0A915IWN9</accession>
<dbReference type="AlphaFoldDB" id="A0A915IWN9"/>
<feature type="domain" description="Serpin" evidence="3">
    <location>
        <begin position="160"/>
        <end position="294"/>
    </location>
</feature>
<dbReference type="PANTHER" id="PTHR11461:SF211">
    <property type="entry name" value="GH10112P-RELATED"/>
    <property type="match status" value="1"/>
</dbReference>
<name>A0A915IWN9_ROMCU</name>
<dbReference type="GO" id="GO:0004867">
    <property type="term" value="F:serine-type endopeptidase inhibitor activity"/>
    <property type="evidence" value="ECO:0007669"/>
    <property type="project" value="InterPro"/>
</dbReference>
<dbReference type="Proteomes" id="UP000887565">
    <property type="component" value="Unplaced"/>
</dbReference>
<protein>
    <submittedName>
        <fullName evidence="5">Serpin domain-containing protein</fullName>
    </submittedName>
</protein>
<feature type="compositionally biased region" description="Basic and acidic residues" evidence="2">
    <location>
        <begin position="51"/>
        <end position="70"/>
    </location>
</feature>
<dbReference type="GO" id="GO:0005615">
    <property type="term" value="C:extracellular space"/>
    <property type="evidence" value="ECO:0007669"/>
    <property type="project" value="InterPro"/>
</dbReference>
<reference evidence="5" key="1">
    <citation type="submission" date="2022-11" db="UniProtKB">
        <authorList>
            <consortium name="WormBaseParasite"/>
        </authorList>
    </citation>
    <scope>IDENTIFICATION</scope>
</reference>
<dbReference type="Pfam" id="PF00079">
    <property type="entry name" value="Serpin"/>
    <property type="match status" value="1"/>
</dbReference>
<dbReference type="WBParaSite" id="nRc.2.0.1.t17825-RA">
    <property type="protein sequence ID" value="nRc.2.0.1.t17825-RA"/>
    <property type="gene ID" value="nRc.2.0.1.g17825"/>
</dbReference>
<feature type="region of interest" description="Disordered" evidence="2">
    <location>
        <begin position="1"/>
        <end position="72"/>
    </location>
</feature>
<keyword evidence="4" id="KW-1185">Reference proteome</keyword>
<comment type="similarity">
    <text evidence="1">Belongs to the serpin family.</text>
</comment>
<dbReference type="InterPro" id="IPR036186">
    <property type="entry name" value="Serpin_sf"/>
</dbReference>
<evidence type="ECO:0000313" key="5">
    <source>
        <dbReference type="WBParaSite" id="nRc.2.0.1.t17825-RA"/>
    </source>
</evidence>
<sequence length="319" mass="37266">MMKNIEAMGSKKRGISSCMKKMEVEKIKEKRRAQKNKKKDEPKTIKRTKKERKEEQKNKELKKEKKKEESISEPVGTIENKKKQFEINAYEKFSMCQNILQVDFYDSKKSWFENNHQYPLHRHPQECPNNPSHKRKNHIFQISEEKFTNSPIMSSSVQLSNCQFAIRLGKVLASKYEESNLFFSPASISLVMTMCQLGTRGETEQQIKETLFGKESTIQEIMQWVESVLALKICDEEKCGTLKFANRLYMTDKCSMTDEFMGQVTGIFKTQAINVDFEKNASQVANEINQWVEEPLMFNILGKNFNQTCVSFQELKQNQ</sequence>
<evidence type="ECO:0000313" key="4">
    <source>
        <dbReference type="Proteomes" id="UP000887565"/>
    </source>
</evidence>
<evidence type="ECO:0000259" key="3">
    <source>
        <dbReference type="Pfam" id="PF00079"/>
    </source>
</evidence>
<evidence type="ECO:0000256" key="1">
    <source>
        <dbReference type="ARBA" id="ARBA00009500"/>
    </source>
</evidence>
<dbReference type="InterPro" id="IPR000215">
    <property type="entry name" value="Serpin_fam"/>
</dbReference>
<dbReference type="InterPro" id="IPR023796">
    <property type="entry name" value="Serpin_dom"/>
</dbReference>
<dbReference type="InterPro" id="IPR042178">
    <property type="entry name" value="Serpin_sf_1"/>
</dbReference>
<dbReference type="Gene3D" id="3.30.497.10">
    <property type="entry name" value="Antithrombin, subunit I, domain 2"/>
    <property type="match status" value="1"/>
</dbReference>
<proteinExistence type="inferred from homology"/>